<dbReference type="EMBL" id="LYPB01000080">
    <property type="protein sequence ID" value="OAS15735.1"/>
    <property type="molecule type" value="Genomic_DNA"/>
</dbReference>
<dbReference type="AlphaFoldDB" id="A0A198A3K6"/>
<comment type="similarity">
    <text evidence="3">Belongs to the glycosyl hydrolase 130 family.</text>
</comment>
<evidence type="ECO:0000256" key="3">
    <source>
        <dbReference type="ARBA" id="ARBA00024356"/>
    </source>
</evidence>
<dbReference type="STRING" id="1850517.A8708_32575"/>
<reference evidence="4 5" key="1">
    <citation type="submission" date="2016-05" db="EMBL/GenBank/DDBJ databases">
        <title>Paenibacillus sp. 1ZS3-15 nov., isolated from the rhizosphere soil.</title>
        <authorList>
            <person name="Zhang X.X."/>
            <person name="Zhang J."/>
        </authorList>
    </citation>
    <scope>NUCLEOTIDE SEQUENCE [LARGE SCALE GENOMIC DNA]</scope>
    <source>
        <strain evidence="4 5">1ZS3-15</strain>
    </source>
</reference>
<dbReference type="CDD" id="cd08993">
    <property type="entry name" value="GH130"/>
    <property type="match status" value="1"/>
</dbReference>
<dbReference type="Proteomes" id="UP000078454">
    <property type="component" value="Unassembled WGS sequence"/>
</dbReference>
<dbReference type="InterPro" id="IPR023296">
    <property type="entry name" value="Glyco_hydro_beta-prop_sf"/>
</dbReference>
<dbReference type="GO" id="GO:0016798">
    <property type="term" value="F:hydrolase activity, acting on glycosyl bonds"/>
    <property type="evidence" value="ECO:0007669"/>
    <property type="project" value="UniProtKB-KW"/>
</dbReference>
<dbReference type="Gene3D" id="2.115.10.20">
    <property type="entry name" value="Glycosyl hydrolase domain, family 43"/>
    <property type="match status" value="1"/>
</dbReference>
<accession>A0A198A3K6</accession>
<keyword evidence="5" id="KW-1185">Reference proteome</keyword>
<dbReference type="PANTHER" id="PTHR34106">
    <property type="entry name" value="GLYCOSIDASE"/>
    <property type="match status" value="1"/>
</dbReference>
<dbReference type="GO" id="GO:0016757">
    <property type="term" value="F:glycosyltransferase activity"/>
    <property type="evidence" value="ECO:0007669"/>
    <property type="project" value="UniProtKB-KW"/>
</dbReference>
<proteinExistence type="inferred from homology"/>
<organism evidence="4 5">
    <name type="scientific">Paenibacillus oryzisoli</name>
    <dbReference type="NCBI Taxonomy" id="1850517"/>
    <lineage>
        <taxon>Bacteria</taxon>
        <taxon>Bacillati</taxon>
        <taxon>Bacillota</taxon>
        <taxon>Bacilli</taxon>
        <taxon>Bacillales</taxon>
        <taxon>Paenibacillaceae</taxon>
        <taxon>Paenibacillus</taxon>
    </lineage>
</organism>
<evidence type="ECO:0000313" key="4">
    <source>
        <dbReference type="EMBL" id="OAS15735.1"/>
    </source>
</evidence>
<keyword evidence="4" id="KW-0378">Hydrolase</keyword>
<gene>
    <name evidence="4" type="ORF">A8708_32575</name>
</gene>
<dbReference type="PANTHER" id="PTHR34106:SF5">
    <property type="entry name" value="GLYCOSIDASE"/>
    <property type="match status" value="1"/>
</dbReference>
<keyword evidence="2" id="KW-0808">Transferase</keyword>
<keyword evidence="1" id="KW-0328">Glycosyltransferase</keyword>
<name>A0A198A3K6_9BACL</name>
<dbReference type="Pfam" id="PF04041">
    <property type="entry name" value="Glyco_hydro_130"/>
    <property type="match status" value="1"/>
</dbReference>
<protein>
    <submittedName>
        <fullName evidence="4">Glycosidase</fullName>
    </submittedName>
</protein>
<evidence type="ECO:0000256" key="1">
    <source>
        <dbReference type="ARBA" id="ARBA00022676"/>
    </source>
</evidence>
<evidence type="ECO:0000313" key="5">
    <source>
        <dbReference type="Proteomes" id="UP000078454"/>
    </source>
</evidence>
<sequence>MIDKIEGGTLMTLTIGSLKSSSVITRHPANPILTADSVPYPTALTFNAGVTKFQGQYIMVFRNDHGSIQDQTIEPSHTTDLGLAYSKDGIHWDVQSKPCWKLYDEEITRVYDPRLTVMDGRVYMCFAVDTRHGVRGGIAVTDDFDSFEILSMSAPDNRNMVLFPEKINGNYVRLERPFPVYSRGKDQFDIWLSQSPDLKYWGDTDLVLGVEHVPYANDKIGPAAPPIRTSKGWLTTIHAVDIDPNRGKNGWEPTWKKRYTAGIMLLDLDNPKKVVGLYKEPLLAPEVSYETDGGFRNDVIFPGGMILEDDGEVKIYYGAADTVECLATAHVDDLVKLCLEGNK</sequence>
<keyword evidence="4" id="KW-0326">Glycosidase</keyword>
<dbReference type="InterPro" id="IPR007184">
    <property type="entry name" value="Mannoside_phosphorylase"/>
</dbReference>
<dbReference type="PIRSF" id="PIRSF016202">
    <property type="entry name" value="PH1107"/>
    <property type="match status" value="1"/>
</dbReference>
<comment type="caution">
    <text evidence="4">The sequence shown here is derived from an EMBL/GenBank/DDBJ whole genome shotgun (WGS) entry which is preliminary data.</text>
</comment>
<evidence type="ECO:0000256" key="2">
    <source>
        <dbReference type="ARBA" id="ARBA00022679"/>
    </source>
</evidence>
<dbReference type="SUPFAM" id="SSF75005">
    <property type="entry name" value="Arabinanase/levansucrase/invertase"/>
    <property type="match status" value="1"/>
</dbReference>